<dbReference type="InterPro" id="IPR032675">
    <property type="entry name" value="LRR_dom_sf"/>
</dbReference>
<reference evidence="1 2" key="1">
    <citation type="submission" date="2018-11" db="EMBL/GenBank/DDBJ databases">
        <title>Novel Erysipelotrichaceae bacterium isolated from small intestine of a swine.</title>
        <authorList>
            <person name="Kim J.S."/>
            <person name="Choe H."/>
            <person name="Lee Y.R."/>
            <person name="Kim K.M."/>
            <person name="Park D.S."/>
        </authorList>
    </citation>
    <scope>NUCLEOTIDE SEQUENCE [LARGE SCALE GENOMIC DNA]</scope>
    <source>
        <strain evidence="1 2">SG0102</strain>
    </source>
</reference>
<gene>
    <name evidence="1" type="ORF">SG0102_11920</name>
</gene>
<dbReference type="Proteomes" id="UP000268059">
    <property type="component" value="Chromosome"/>
</dbReference>
<dbReference type="Gene3D" id="3.80.10.10">
    <property type="entry name" value="Ribonuclease Inhibitor"/>
    <property type="match status" value="1"/>
</dbReference>
<protein>
    <recommendedName>
        <fullName evidence="3">BIG2 domain-containing protein</fullName>
    </recommendedName>
</protein>
<proteinExistence type="predicted"/>
<evidence type="ECO:0000313" key="2">
    <source>
        <dbReference type="Proteomes" id="UP000268059"/>
    </source>
</evidence>
<dbReference type="RefSeq" id="WP_125119149.1">
    <property type="nucleotide sequence ID" value="NZ_AP019309.1"/>
</dbReference>
<evidence type="ECO:0008006" key="3">
    <source>
        <dbReference type="Google" id="ProtNLM"/>
    </source>
</evidence>
<dbReference type="KEGG" id="ebm:SG0102_11920"/>
<dbReference type="EMBL" id="AP019309">
    <property type="protein sequence ID" value="BBH26258.1"/>
    <property type="molecule type" value="Genomic_DNA"/>
</dbReference>
<keyword evidence="2" id="KW-1185">Reference proteome</keyword>
<accession>A0A3G9JPS9</accession>
<organism evidence="1 2">
    <name type="scientific">Intestinibaculum porci</name>
    <dbReference type="NCBI Taxonomy" id="2487118"/>
    <lineage>
        <taxon>Bacteria</taxon>
        <taxon>Bacillati</taxon>
        <taxon>Bacillota</taxon>
        <taxon>Erysipelotrichia</taxon>
        <taxon>Erysipelotrichales</taxon>
        <taxon>Erysipelotrichaceae</taxon>
        <taxon>Intestinibaculum</taxon>
    </lineage>
</organism>
<sequence length="257" mass="29584">MIGLNQRELTQDTQGLLSKKDFVSQFGDIDKQYLYYLVRHHKSHQYYYDYDLTPNWRKTGKIGVLGDRLIGLNKQKATVDLRNFEKESHGLALRTIAKEAFQTKTLKKVILPNTVTYVAPGAFGKAKVIKAKALQKQKDGSYEYVYHLKKNVKERTIQDFYNTNKSIQSLGGDETYRHRYQMTMRKGQTITLCSTIKVGKKSYVMPDLYLVYKTDNKAIVKITKGKMKALQSGETTISAYLSTKVRDPAYQLQVIIK</sequence>
<dbReference type="AlphaFoldDB" id="A0A3G9JPS9"/>
<evidence type="ECO:0000313" key="1">
    <source>
        <dbReference type="EMBL" id="BBH26258.1"/>
    </source>
</evidence>
<name>A0A3G9JPS9_9FIRM</name>
<dbReference type="InParanoid" id="A0A3G9JPS9"/>